<dbReference type="AlphaFoldDB" id="X1A186"/>
<evidence type="ECO:0000313" key="1">
    <source>
        <dbReference type="EMBL" id="GAG75519.1"/>
    </source>
</evidence>
<organism evidence="1">
    <name type="scientific">marine sediment metagenome</name>
    <dbReference type="NCBI Taxonomy" id="412755"/>
    <lineage>
        <taxon>unclassified sequences</taxon>
        <taxon>metagenomes</taxon>
        <taxon>ecological metagenomes</taxon>
    </lineage>
</organism>
<proteinExistence type="predicted"/>
<name>X1A186_9ZZZZ</name>
<feature type="non-terminal residue" evidence="1">
    <location>
        <position position="93"/>
    </location>
</feature>
<sequence length="93" mass="9774">MTLFLDVVQGPTGTTAAVANATALPSLTLPSTARMITRIWVQSAPINFNVAEPHCGYVVVTSESCGIAPLNIPFELIPGFITVAGGVQREPHK</sequence>
<protein>
    <submittedName>
        <fullName evidence="1">Uncharacterized protein</fullName>
    </submittedName>
</protein>
<gene>
    <name evidence="1" type="ORF">S01H4_30705</name>
</gene>
<comment type="caution">
    <text evidence="1">The sequence shown here is derived from an EMBL/GenBank/DDBJ whole genome shotgun (WGS) entry which is preliminary data.</text>
</comment>
<dbReference type="EMBL" id="BART01015873">
    <property type="protein sequence ID" value="GAG75519.1"/>
    <property type="molecule type" value="Genomic_DNA"/>
</dbReference>
<accession>X1A186</accession>
<reference evidence="1" key="1">
    <citation type="journal article" date="2014" name="Front. Microbiol.">
        <title>High frequency of phylogenetically diverse reductive dehalogenase-homologous genes in deep subseafloor sedimentary metagenomes.</title>
        <authorList>
            <person name="Kawai M."/>
            <person name="Futagami T."/>
            <person name="Toyoda A."/>
            <person name="Takaki Y."/>
            <person name="Nishi S."/>
            <person name="Hori S."/>
            <person name="Arai W."/>
            <person name="Tsubouchi T."/>
            <person name="Morono Y."/>
            <person name="Uchiyama I."/>
            <person name="Ito T."/>
            <person name="Fujiyama A."/>
            <person name="Inagaki F."/>
            <person name="Takami H."/>
        </authorList>
    </citation>
    <scope>NUCLEOTIDE SEQUENCE</scope>
    <source>
        <strain evidence="1">Expedition CK06-06</strain>
    </source>
</reference>